<accession>A0AAU9I4Z3</accession>
<dbReference type="EMBL" id="HG992337">
    <property type="protein sequence ID" value="CAE6837539.1"/>
    <property type="molecule type" value="Genomic_DNA"/>
</dbReference>
<dbReference type="AlphaFoldDB" id="A0AAU9I4Z3"/>
<dbReference type="InterPro" id="IPR014960">
    <property type="entry name" value="DUF1828"/>
</dbReference>
<gene>
    <name evidence="2" type="ORF">XA1314C_37390</name>
</gene>
<dbReference type="Pfam" id="PF08861">
    <property type="entry name" value="DUF1828"/>
    <property type="match status" value="1"/>
</dbReference>
<evidence type="ECO:0000313" key="3">
    <source>
        <dbReference type="Proteomes" id="UP000835242"/>
    </source>
</evidence>
<protein>
    <recommendedName>
        <fullName evidence="1">DUF1828 domain-containing protein</fullName>
    </recommendedName>
</protein>
<dbReference type="Proteomes" id="UP000835242">
    <property type="component" value="Chromosome"/>
</dbReference>
<feature type="domain" description="DUF1828" evidence="1">
    <location>
        <begin position="33"/>
        <end position="116"/>
    </location>
</feature>
<evidence type="ECO:0000259" key="1">
    <source>
        <dbReference type="Pfam" id="PF08861"/>
    </source>
</evidence>
<sequence length="250" mass="26593">MNHDSLAHAICGHYTAISAVSGYIESPLAFPLDGTLIGAYVLESGPGRFVVTDDGDVAFHVAAAGADITAARMKAYRSIAEEHGLSLNEDGVISVTCDDGELTGVLSQYLQAVSAIAAKGLKHRPRDEERFARIVGAALAKRYGDRLLKRAEVTGLSGHQIRFPYALDIGRERRAYVQPIAADSGVIQWKAVYEAGGKFKDLRAARQDAPVIAVLEASRDADRASGFFADTASVLIYQGGAINLDFAIAA</sequence>
<dbReference type="EMBL" id="HG992337">
    <property type="protein sequence ID" value="CAE6837513.1"/>
    <property type="molecule type" value="Genomic_DNA"/>
</dbReference>
<proteinExistence type="predicted"/>
<evidence type="ECO:0000313" key="2">
    <source>
        <dbReference type="EMBL" id="CAE6837539.1"/>
    </source>
</evidence>
<name>A0AAU9I4Z3_9XANT</name>
<organism evidence="2 3">
    <name type="scientific">Xanthomonas arboricola</name>
    <dbReference type="NCBI Taxonomy" id="56448"/>
    <lineage>
        <taxon>Bacteria</taxon>
        <taxon>Pseudomonadati</taxon>
        <taxon>Pseudomonadota</taxon>
        <taxon>Gammaproteobacteria</taxon>
        <taxon>Lysobacterales</taxon>
        <taxon>Lysobacteraceae</taxon>
        <taxon>Xanthomonas</taxon>
    </lineage>
</organism>
<reference evidence="2 3" key="1">
    <citation type="submission" date="2021-02" db="EMBL/GenBank/DDBJ databases">
        <authorList>
            <person name="Pothier F. J."/>
        </authorList>
    </citation>
    <scope>NUCLEOTIDE SEQUENCE [LARGE SCALE GENOMIC DNA]</scope>
    <source>
        <strain evidence="2 3">1314c</strain>
    </source>
</reference>